<keyword evidence="5" id="KW-1185">Reference proteome</keyword>
<reference evidence="4 5" key="1">
    <citation type="journal article" date="2022" name="Nat. Ecol. Evol.">
        <title>A masculinizing supergene underlies an exaggerated male reproductive morph in a spider.</title>
        <authorList>
            <person name="Hendrickx F."/>
            <person name="De Corte Z."/>
            <person name="Sonet G."/>
            <person name="Van Belleghem S.M."/>
            <person name="Kostlbacher S."/>
            <person name="Vangestel C."/>
        </authorList>
    </citation>
    <scope>NUCLEOTIDE SEQUENCE [LARGE SCALE GENOMIC DNA]</scope>
    <source>
        <strain evidence="4">W744_W776</strain>
    </source>
</reference>
<proteinExistence type="predicted"/>
<accession>A0AAV6TG27</accession>
<evidence type="ECO:0000259" key="3">
    <source>
        <dbReference type="SMART" id="SM00596"/>
    </source>
</evidence>
<dbReference type="Pfam" id="PF07530">
    <property type="entry name" value="PRE_C2HC"/>
    <property type="match status" value="1"/>
</dbReference>
<gene>
    <name evidence="4" type="ORF">JTE90_019912</name>
</gene>
<feature type="compositionally biased region" description="Pro residues" evidence="2">
    <location>
        <begin position="424"/>
        <end position="446"/>
    </location>
</feature>
<feature type="coiled-coil region" evidence="1">
    <location>
        <begin position="31"/>
        <end position="58"/>
    </location>
</feature>
<feature type="compositionally biased region" description="Low complexity" evidence="2">
    <location>
        <begin position="447"/>
        <end position="463"/>
    </location>
</feature>
<protein>
    <recommendedName>
        <fullName evidence="3">Pre-C2HC domain-containing protein</fullName>
    </recommendedName>
</protein>
<evidence type="ECO:0000313" key="5">
    <source>
        <dbReference type="Proteomes" id="UP000827092"/>
    </source>
</evidence>
<feature type="domain" description="Pre-C2HC" evidence="3">
    <location>
        <begin position="332"/>
        <end position="400"/>
    </location>
</feature>
<feature type="region of interest" description="Disordered" evidence="2">
    <location>
        <begin position="198"/>
        <end position="244"/>
    </location>
</feature>
<feature type="region of interest" description="Disordered" evidence="2">
    <location>
        <begin position="420"/>
        <end position="464"/>
    </location>
</feature>
<dbReference type="EMBL" id="JAFNEN010004931">
    <property type="protein sequence ID" value="KAG8170764.1"/>
    <property type="molecule type" value="Genomic_DNA"/>
</dbReference>
<feature type="region of interest" description="Disordered" evidence="2">
    <location>
        <begin position="106"/>
        <end position="131"/>
    </location>
</feature>
<evidence type="ECO:0000313" key="4">
    <source>
        <dbReference type="EMBL" id="KAG8170764.1"/>
    </source>
</evidence>
<organism evidence="4 5">
    <name type="scientific">Oedothorax gibbosus</name>
    <dbReference type="NCBI Taxonomy" id="931172"/>
    <lineage>
        <taxon>Eukaryota</taxon>
        <taxon>Metazoa</taxon>
        <taxon>Ecdysozoa</taxon>
        <taxon>Arthropoda</taxon>
        <taxon>Chelicerata</taxon>
        <taxon>Arachnida</taxon>
        <taxon>Araneae</taxon>
        <taxon>Araneomorphae</taxon>
        <taxon>Entelegynae</taxon>
        <taxon>Araneoidea</taxon>
        <taxon>Linyphiidae</taxon>
        <taxon>Erigoninae</taxon>
        <taxon>Oedothorax</taxon>
    </lineage>
</organism>
<dbReference type="InterPro" id="IPR006579">
    <property type="entry name" value="Pre_C2HC_dom"/>
</dbReference>
<dbReference type="Proteomes" id="UP000827092">
    <property type="component" value="Unassembled WGS sequence"/>
</dbReference>
<keyword evidence="1" id="KW-0175">Coiled coil</keyword>
<dbReference type="AlphaFoldDB" id="A0AAV6TG27"/>
<evidence type="ECO:0000256" key="2">
    <source>
        <dbReference type="SAM" id="MobiDB-lite"/>
    </source>
</evidence>
<feature type="compositionally biased region" description="Polar residues" evidence="2">
    <location>
        <begin position="224"/>
        <end position="234"/>
    </location>
</feature>
<name>A0AAV6TG27_9ARAC</name>
<sequence length="512" mass="57244">MGSTTPINFRSRSASPLSRSQSPPINSDKAKFKLCDKIRNAEKELQKAIETRDATIKLLDDNFNLQKQTQIPCHNNLRKTVDDNVMKARLELDKLGKCAVRDCPHHTQSVKIPKTKRRHKNSSSDDDDNELMDVKELANKINTNVNTNKTPLPSVKLTPSKIDLNSINNEMQDSSHDELSDTDKDGFTEVNKRNAAKKRLISSHLPPPTPLSNPFSSLKIDTPGPSSAAQTGDRSTAPPPPVNYSAGKPALLMVKIVKDVKSLCQKISSFVPNQPSFTISGEYVKVQFEDTDDHRKATKDMSDSGIEYYIMNPPNSRPLKVVMRGLPRDSDPEEIKAELLSMGHSVEKVAQLRRFKDGFPLPIFQIQLSPGPNVDNIYKITHFQYLNVTVERSNFKTQLGQAPQINARKFTWGNNHQRTVNNTQPPPTYINPPPTARTPTAPPPPTNAWNKPPNITGNTTTPPSQEKMLNELLLLIQGLRAELQTYKNEIADLKRQLRTNGQSPLTKYGSEV</sequence>
<feature type="coiled-coil region" evidence="1">
    <location>
        <begin position="469"/>
        <end position="503"/>
    </location>
</feature>
<feature type="region of interest" description="Disordered" evidence="2">
    <location>
        <begin position="1"/>
        <end position="29"/>
    </location>
</feature>
<dbReference type="SMART" id="SM00596">
    <property type="entry name" value="PRE_C2HC"/>
    <property type="match status" value="1"/>
</dbReference>
<feature type="compositionally biased region" description="Low complexity" evidence="2">
    <location>
        <begin position="10"/>
        <end position="24"/>
    </location>
</feature>
<comment type="caution">
    <text evidence="4">The sequence shown here is derived from an EMBL/GenBank/DDBJ whole genome shotgun (WGS) entry which is preliminary data.</text>
</comment>
<evidence type="ECO:0000256" key="1">
    <source>
        <dbReference type="SAM" id="Coils"/>
    </source>
</evidence>